<dbReference type="eggNOG" id="COG1304">
    <property type="taxonomic scope" value="Bacteria"/>
</dbReference>
<feature type="binding site" evidence="7">
    <location>
        <position position="139"/>
    </location>
    <ligand>
        <name>glyoxylate</name>
        <dbReference type="ChEBI" id="CHEBI:36655"/>
    </ligand>
</feature>
<comment type="similarity">
    <text evidence="5">Belongs to the FMN-dependent alpha-hydroxy acid dehydrogenase family.</text>
</comment>
<comment type="cofactor">
    <cofactor evidence="1">
        <name>FMN</name>
        <dbReference type="ChEBI" id="CHEBI:58210"/>
    </cofactor>
</comment>
<dbReference type="PIRSF" id="PIRSF000138">
    <property type="entry name" value="Al-hdrx_acd_dh"/>
    <property type="match status" value="1"/>
</dbReference>
<keyword evidence="2 7" id="KW-0285">Flavoprotein</keyword>
<dbReference type="InterPro" id="IPR013785">
    <property type="entry name" value="Aldolase_TIM"/>
</dbReference>
<protein>
    <submittedName>
        <fullName evidence="9">FMN-dependent alpha-hydroxy acid dehydrogenase</fullName>
    </submittedName>
</protein>
<accession>W4HM03</accession>
<dbReference type="Pfam" id="PF01070">
    <property type="entry name" value="FMN_dh"/>
    <property type="match status" value="1"/>
</dbReference>
<dbReference type="STRING" id="1379903.ATO8_07086"/>
<feature type="binding site" evidence="7">
    <location>
        <position position="291"/>
    </location>
    <ligand>
        <name>glyoxylate</name>
        <dbReference type="ChEBI" id="CHEBI:36655"/>
    </ligand>
</feature>
<feature type="domain" description="FMN hydroxy acid dehydrogenase" evidence="8">
    <location>
        <begin position="9"/>
        <end position="390"/>
    </location>
</feature>
<feature type="binding site" evidence="7">
    <location>
        <position position="264"/>
    </location>
    <ligand>
        <name>FMN</name>
        <dbReference type="ChEBI" id="CHEBI:58210"/>
    </ligand>
</feature>
<feature type="active site" description="Proton acceptor" evidence="6">
    <location>
        <position position="288"/>
    </location>
</feature>
<dbReference type="EMBL" id="AQQW01000003">
    <property type="protein sequence ID" value="ETW13774.1"/>
    <property type="molecule type" value="Genomic_DNA"/>
</dbReference>
<keyword evidence="10" id="KW-1185">Reference proteome</keyword>
<gene>
    <name evidence="9" type="ORF">ATO8_07086</name>
</gene>
<dbReference type="InterPro" id="IPR012133">
    <property type="entry name" value="Alpha-hydoxy_acid_DH_FMN"/>
</dbReference>
<dbReference type="PROSITE" id="PS00557">
    <property type="entry name" value="FMN_HYDROXY_ACID_DH_1"/>
    <property type="match status" value="1"/>
</dbReference>
<evidence type="ECO:0000313" key="9">
    <source>
        <dbReference type="EMBL" id="ETW13774.1"/>
    </source>
</evidence>
<feature type="binding site" evidence="7">
    <location>
        <position position="35"/>
    </location>
    <ligand>
        <name>glyoxylate</name>
        <dbReference type="ChEBI" id="CHEBI:36655"/>
    </ligand>
</feature>
<evidence type="ECO:0000313" key="10">
    <source>
        <dbReference type="Proteomes" id="UP000019063"/>
    </source>
</evidence>
<evidence type="ECO:0000256" key="1">
    <source>
        <dbReference type="ARBA" id="ARBA00001917"/>
    </source>
</evidence>
<dbReference type="InterPro" id="IPR008259">
    <property type="entry name" value="FMN_hydac_DH_AS"/>
</dbReference>
<dbReference type="PROSITE" id="PS51349">
    <property type="entry name" value="FMN_HYDROXY_ACID_DH_2"/>
    <property type="match status" value="1"/>
</dbReference>
<keyword evidence="3 7" id="KW-0288">FMN</keyword>
<reference evidence="9 10" key="1">
    <citation type="journal article" date="2014" name="Antonie Van Leeuwenhoek">
        <title>Roseivivax atlanticus sp. nov., isolated from surface seawater of the Atlantic Ocean.</title>
        <authorList>
            <person name="Li G."/>
            <person name="Lai Q."/>
            <person name="Liu X."/>
            <person name="Sun F."/>
            <person name="Shao Z."/>
        </authorList>
    </citation>
    <scope>NUCLEOTIDE SEQUENCE [LARGE SCALE GENOMIC DNA]</scope>
    <source>
        <strain evidence="9 10">22II-s10s</strain>
    </source>
</reference>
<feature type="binding site" evidence="7">
    <location>
        <position position="174"/>
    </location>
    <ligand>
        <name>glyoxylate</name>
        <dbReference type="ChEBI" id="CHEBI:36655"/>
    </ligand>
</feature>
<dbReference type="GO" id="GO:0010181">
    <property type="term" value="F:FMN binding"/>
    <property type="evidence" value="ECO:0007669"/>
    <property type="project" value="InterPro"/>
</dbReference>
<evidence type="ECO:0000256" key="6">
    <source>
        <dbReference type="PIRSR" id="PIRSR000138-1"/>
    </source>
</evidence>
<dbReference type="SUPFAM" id="SSF51395">
    <property type="entry name" value="FMN-linked oxidoreductases"/>
    <property type="match status" value="1"/>
</dbReference>
<feature type="binding site" evidence="7">
    <location>
        <position position="286"/>
    </location>
    <ligand>
        <name>FMN</name>
        <dbReference type="ChEBI" id="CHEBI:58210"/>
    </ligand>
</feature>
<evidence type="ECO:0000256" key="5">
    <source>
        <dbReference type="ARBA" id="ARBA00024042"/>
    </source>
</evidence>
<evidence type="ECO:0000259" key="8">
    <source>
        <dbReference type="PROSITE" id="PS51349"/>
    </source>
</evidence>
<evidence type="ECO:0000256" key="7">
    <source>
        <dbReference type="PIRSR" id="PIRSR000138-2"/>
    </source>
</evidence>
<dbReference type="CDD" id="cd02809">
    <property type="entry name" value="alpha_hydroxyacid_oxid_FMN"/>
    <property type="match status" value="1"/>
</dbReference>
<feature type="binding site" evidence="7">
    <location>
        <position position="117"/>
    </location>
    <ligand>
        <name>FMN</name>
        <dbReference type="ChEBI" id="CHEBI:58210"/>
    </ligand>
</feature>
<name>W4HM03_9RHOB</name>
<feature type="binding site" evidence="7">
    <location>
        <position position="288"/>
    </location>
    <ligand>
        <name>glyoxylate</name>
        <dbReference type="ChEBI" id="CHEBI:36655"/>
    </ligand>
</feature>
<sequence>MMSRIKPRRPASRFLCLDDFEPAARRRLPRPLFGYIQGAAERGASKEDNARAYAELRLLPRMLAGVSARSIATRVLGQDVSAPFGIAPMGISALMAHDGDRGLARAARDAGIPFILSGSSLTRVEDVLETNPDTWFQIYVPGETDVIVPLVQRASSAGVRTLVVTVDTAVLANRENNVRAGFSTPLRLTPRLVWDVASRPRWLAGCFARTIATSGMPHFENSTARRGAPILSSTVMRDFGAKDALDWSHIARIRAEWDGKLVIKGLLHPDDTARAAVEGCDGVILSNHGGRQLDGAVSPLRVLPENVAAAGEMDVMIDGSIRRGTDVMKALALGARCAFIGRPFLYAAAVSGRNGAARAIEIMKDEIFRDAGLMGINDLLELAPDHLISR</sequence>
<feature type="binding site" evidence="7">
    <location>
        <position position="165"/>
    </location>
    <ligand>
        <name>FMN</name>
        <dbReference type="ChEBI" id="CHEBI:58210"/>
    </ligand>
</feature>
<dbReference type="InterPro" id="IPR000262">
    <property type="entry name" value="FMN-dep_DH"/>
</dbReference>
<dbReference type="InterPro" id="IPR037396">
    <property type="entry name" value="FMN_HAD"/>
</dbReference>
<dbReference type="GO" id="GO:0016491">
    <property type="term" value="F:oxidoreductase activity"/>
    <property type="evidence" value="ECO:0007669"/>
    <property type="project" value="UniProtKB-KW"/>
</dbReference>
<dbReference type="AlphaFoldDB" id="W4HM03"/>
<dbReference type="PANTHER" id="PTHR10578:SF107">
    <property type="entry name" value="2-HYDROXYACID OXIDASE 1"/>
    <property type="match status" value="1"/>
</dbReference>
<feature type="binding site" evidence="7">
    <location>
        <begin position="88"/>
        <end position="90"/>
    </location>
    <ligand>
        <name>FMN</name>
        <dbReference type="ChEBI" id="CHEBI:58210"/>
    </ligand>
</feature>
<evidence type="ECO:0000256" key="4">
    <source>
        <dbReference type="ARBA" id="ARBA00023002"/>
    </source>
</evidence>
<evidence type="ECO:0000256" key="3">
    <source>
        <dbReference type="ARBA" id="ARBA00022643"/>
    </source>
</evidence>
<feature type="binding site" evidence="7">
    <location>
        <begin position="341"/>
        <end position="342"/>
    </location>
    <ligand>
        <name>FMN</name>
        <dbReference type="ChEBI" id="CHEBI:58210"/>
    </ligand>
</feature>
<dbReference type="Proteomes" id="UP000019063">
    <property type="component" value="Unassembled WGS sequence"/>
</dbReference>
<feature type="binding site" evidence="7">
    <location>
        <begin position="318"/>
        <end position="322"/>
    </location>
    <ligand>
        <name>FMN</name>
        <dbReference type="ChEBI" id="CHEBI:58210"/>
    </ligand>
</feature>
<proteinExistence type="inferred from homology"/>
<dbReference type="Gene3D" id="3.20.20.70">
    <property type="entry name" value="Aldolase class I"/>
    <property type="match status" value="1"/>
</dbReference>
<dbReference type="PANTHER" id="PTHR10578">
    <property type="entry name" value="S -2-HYDROXY-ACID OXIDASE-RELATED"/>
    <property type="match status" value="1"/>
</dbReference>
<keyword evidence="4" id="KW-0560">Oxidoreductase</keyword>
<organism evidence="9 10">
    <name type="scientific">Roseivivax marinus</name>
    <dbReference type="NCBI Taxonomy" id="1379903"/>
    <lineage>
        <taxon>Bacteria</taxon>
        <taxon>Pseudomonadati</taxon>
        <taxon>Pseudomonadota</taxon>
        <taxon>Alphaproteobacteria</taxon>
        <taxon>Rhodobacterales</taxon>
        <taxon>Roseobacteraceae</taxon>
        <taxon>Roseivivax</taxon>
    </lineage>
</organism>
<dbReference type="PATRIC" id="fig|1317118.6.peg.1466"/>
<comment type="caution">
    <text evidence="9">The sequence shown here is derived from an EMBL/GenBank/DDBJ whole genome shotgun (WGS) entry which is preliminary data.</text>
</comment>
<evidence type="ECO:0000256" key="2">
    <source>
        <dbReference type="ARBA" id="ARBA00022630"/>
    </source>
</evidence>
<feature type="binding site" evidence="7">
    <location>
        <position position="137"/>
    </location>
    <ligand>
        <name>FMN</name>
        <dbReference type="ChEBI" id="CHEBI:58210"/>
    </ligand>
</feature>